<proteinExistence type="predicted"/>
<dbReference type="Gene3D" id="2.30.110.10">
    <property type="entry name" value="Electron Transport, Fmn-binding Protein, Chain A"/>
    <property type="match status" value="1"/>
</dbReference>
<gene>
    <name evidence="2" type="ORF">H7965_09540</name>
</gene>
<dbReference type="AlphaFoldDB" id="A0A9X0QXT2"/>
<dbReference type="InterPro" id="IPR011576">
    <property type="entry name" value="Pyridox_Oxase_N"/>
</dbReference>
<reference evidence="2" key="1">
    <citation type="submission" date="2020-08" db="EMBL/GenBank/DDBJ databases">
        <authorList>
            <person name="Hu Y."/>
            <person name="Nguyen S.V."/>
            <person name="Li F."/>
            <person name="Fanning S."/>
        </authorList>
    </citation>
    <scope>NUCLEOTIDE SEQUENCE</scope>
    <source>
        <strain evidence="2">SYSU D8009</strain>
    </source>
</reference>
<feature type="domain" description="Pyridoxamine 5'-phosphate oxidase N-terminal" evidence="1">
    <location>
        <begin position="8"/>
        <end position="134"/>
    </location>
</feature>
<comment type="caution">
    <text evidence="2">The sequence shown here is derived from an EMBL/GenBank/DDBJ whole genome shotgun (WGS) entry which is preliminary data.</text>
</comment>
<protein>
    <submittedName>
        <fullName evidence="2">Pyridoxamine 5'-phosphate oxidase family protein</fullName>
    </submittedName>
</protein>
<organism evidence="2 3">
    <name type="scientific">Siccirubricoccus deserti</name>
    <dbReference type="NCBI Taxonomy" id="2013562"/>
    <lineage>
        <taxon>Bacteria</taxon>
        <taxon>Pseudomonadati</taxon>
        <taxon>Pseudomonadota</taxon>
        <taxon>Alphaproteobacteria</taxon>
        <taxon>Acetobacterales</taxon>
        <taxon>Roseomonadaceae</taxon>
        <taxon>Siccirubricoccus</taxon>
    </lineage>
</organism>
<sequence length="184" mass="19946">MAKFYPTLTEDHRGFISRQRIFFAASAAATGRVNLSPREAGALRVLGEASVCWLDQTGSGSETAAHLRADGRLTLMFCAFEGAPLILRLYGRGQSLPRGGAEYAEVLAEHYGGEEPLGARQIVRLAVELVQTSCGYGVPMFDFAADRPNLQRWARAKGEDGLEAYRREKNAVSLDGLPTGLVKA</sequence>
<name>A0A9X0QXT2_9PROT</name>
<dbReference type="EMBL" id="JACOMF010000008">
    <property type="protein sequence ID" value="MBC4015570.1"/>
    <property type="molecule type" value="Genomic_DNA"/>
</dbReference>
<keyword evidence="3" id="KW-1185">Reference proteome</keyword>
<accession>A0A9X0QXT2</accession>
<evidence type="ECO:0000313" key="3">
    <source>
        <dbReference type="Proteomes" id="UP000600101"/>
    </source>
</evidence>
<evidence type="ECO:0000259" key="1">
    <source>
        <dbReference type="Pfam" id="PF01243"/>
    </source>
</evidence>
<dbReference type="RefSeq" id="WP_186770342.1">
    <property type="nucleotide sequence ID" value="NZ_JACOMF010000008.1"/>
</dbReference>
<dbReference type="PANTHER" id="PTHR39336:SF1">
    <property type="entry name" value="PYRIDOXAMINE PHOSPHATE OXIDASE FAMILY PROTEIN (AFU_ORTHOLOGUE AFUA_6G11440)"/>
    <property type="match status" value="1"/>
</dbReference>
<dbReference type="Proteomes" id="UP000600101">
    <property type="component" value="Unassembled WGS sequence"/>
</dbReference>
<evidence type="ECO:0000313" key="2">
    <source>
        <dbReference type="EMBL" id="MBC4015570.1"/>
    </source>
</evidence>
<dbReference type="Pfam" id="PF01243">
    <property type="entry name" value="PNPOx_N"/>
    <property type="match status" value="1"/>
</dbReference>
<dbReference type="PANTHER" id="PTHR39336">
    <property type="entry name" value="PYRIDOXAMINE PHOSPHATE OXIDASE FAMILY PROTEIN (AFU_ORTHOLOGUE AFUA_6G11440)"/>
    <property type="match status" value="1"/>
</dbReference>
<dbReference type="SUPFAM" id="SSF50475">
    <property type="entry name" value="FMN-binding split barrel"/>
    <property type="match status" value="1"/>
</dbReference>
<dbReference type="InterPro" id="IPR012349">
    <property type="entry name" value="Split_barrel_FMN-bd"/>
</dbReference>